<protein>
    <submittedName>
        <fullName evidence="4">Nose resistant to fluoxetine protein 6-like</fullName>
    </submittedName>
</protein>
<keyword evidence="1" id="KW-0472">Membrane</keyword>
<feature type="transmembrane region" description="Helical" evidence="1">
    <location>
        <begin position="368"/>
        <end position="388"/>
    </location>
</feature>
<dbReference type="OMA" id="LACRKNW"/>
<feature type="transmembrane region" description="Helical" evidence="1">
    <location>
        <begin position="259"/>
        <end position="280"/>
    </location>
</feature>
<proteinExistence type="predicted"/>
<feature type="signal peptide" evidence="2">
    <location>
        <begin position="1"/>
        <end position="19"/>
    </location>
</feature>
<evidence type="ECO:0000313" key="3">
    <source>
        <dbReference type="Proteomes" id="UP001652626"/>
    </source>
</evidence>
<dbReference type="AlphaFoldDB" id="A0A8B8I8V0"/>
<feature type="transmembrane region" description="Helical" evidence="1">
    <location>
        <begin position="449"/>
        <end position="466"/>
    </location>
</feature>
<dbReference type="PANTHER" id="PTHR11161:SF22">
    <property type="entry name" value="ACYLTRANSFERASE 3 DOMAIN-CONTAINING PROTEIN-RELATED"/>
    <property type="match status" value="1"/>
</dbReference>
<accession>A0A8B8I8V0</accession>
<feature type="transmembrane region" description="Helical" evidence="1">
    <location>
        <begin position="395"/>
        <end position="414"/>
    </location>
</feature>
<gene>
    <name evidence="4" type="primary">LOC113398300</name>
</gene>
<feature type="transmembrane region" description="Helical" evidence="1">
    <location>
        <begin position="521"/>
        <end position="537"/>
    </location>
</feature>
<evidence type="ECO:0000313" key="4">
    <source>
        <dbReference type="RefSeq" id="XP_026492747.2"/>
    </source>
</evidence>
<feature type="transmembrane region" description="Helical" evidence="1">
    <location>
        <begin position="587"/>
        <end position="608"/>
    </location>
</feature>
<reference evidence="4" key="1">
    <citation type="submission" date="2025-08" db="UniProtKB">
        <authorList>
            <consortium name="RefSeq"/>
        </authorList>
    </citation>
    <scope>IDENTIFICATION</scope>
    <source>
        <tissue evidence="4">Whole body</tissue>
    </source>
</reference>
<keyword evidence="1" id="KW-1133">Transmembrane helix</keyword>
<dbReference type="Proteomes" id="UP001652626">
    <property type="component" value="Chromosome 18"/>
</dbReference>
<keyword evidence="1" id="KW-0812">Transmembrane</keyword>
<dbReference type="OrthoDB" id="10265389at2759"/>
<dbReference type="PANTHER" id="PTHR11161">
    <property type="entry name" value="O-ACYLTRANSFERASE"/>
    <property type="match status" value="1"/>
</dbReference>
<evidence type="ECO:0000256" key="2">
    <source>
        <dbReference type="SAM" id="SignalP"/>
    </source>
</evidence>
<feature type="chain" id="PRO_5047199097" evidence="2">
    <location>
        <begin position="20"/>
        <end position="624"/>
    </location>
</feature>
<evidence type="ECO:0000256" key="1">
    <source>
        <dbReference type="SAM" id="Phobius"/>
    </source>
</evidence>
<feature type="transmembrane region" description="Helical" evidence="1">
    <location>
        <begin position="220"/>
        <end position="239"/>
    </location>
</feature>
<organism evidence="3 4">
    <name type="scientific">Vanessa tameamea</name>
    <name type="common">Kamehameha butterfly</name>
    <dbReference type="NCBI Taxonomy" id="334116"/>
    <lineage>
        <taxon>Eukaryota</taxon>
        <taxon>Metazoa</taxon>
        <taxon>Ecdysozoa</taxon>
        <taxon>Arthropoda</taxon>
        <taxon>Hexapoda</taxon>
        <taxon>Insecta</taxon>
        <taxon>Pterygota</taxon>
        <taxon>Neoptera</taxon>
        <taxon>Endopterygota</taxon>
        <taxon>Lepidoptera</taxon>
        <taxon>Glossata</taxon>
        <taxon>Ditrysia</taxon>
        <taxon>Papilionoidea</taxon>
        <taxon>Nymphalidae</taxon>
        <taxon>Nymphalinae</taxon>
        <taxon>Vanessa</taxon>
    </lineage>
</organism>
<sequence length="624" mass="71835">MVKIIPIVLLVLFLKEGSAVINTVNESEYLKMPPLFEMDNYGDCMLEQGGTYCVSSFDLYSEGHSNLMHFIREYSADEAKHFNHTRIHRAVCLTSSCKHYLDASNTTMDPERTLEGCINETIWRKYKLQAKLAELHYCKRNEDKVILDTSDYVVATIYILLIMFNAIGSFYDIILCDEDPKKGNQYLLAFSLRRNWAKLIAPGGRGPDLRMERLKLFNGIRAMTMVCIIFSHTALVMSFTYTKNPFYLEKAYDDPLKQLLFNGSLVTHTFFVMSSFLLAYNLQIHAEKQEIKWTKIPMAILLRWVRLTPAYALVIATISTWMRHIGDGPLWQMIVTSEANYCRQYWWANIFYFNNYIYSDDLCFPQGWYLAADTQLFCLGLICLVVIQRPCLRKIALVILFLVSLVITAAHTYFQDLEAVVIQSPESYRSIYVSDDTFNLVYIRGHTNISTYTLGLAGGLLTYHWQKSEKDLTPYKKYRWVFWSLVPMGVSVILSGGFFYIDGFTPSTLIRVAYATLYKPVFQTIMVAFMIGTIFKFETVYRGIVEWRGFAWAGRVSYSAFLLHTMFQRSFVGSLTELLHMTDYYVVMILCASVFLSFLCGAGLWLLVEAPFAALSRALIGNNK</sequence>
<dbReference type="InterPro" id="IPR052728">
    <property type="entry name" value="O2_lipid_transport_reg"/>
</dbReference>
<feature type="transmembrane region" description="Helical" evidence="1">
    <location>
        <begin position="549"/>
        <end position="567"/>
    </location>
</feature>
<keyword evidence="3" id="KW-1185">Reference proteome</keyword>
<feature type="transmembrane region" description="Helical" evidence="1">
    <location>
        <begin position="301"/>
        <end position="322"/>
    </location>
</feature>
<dbReference type="RefSeq" id="XP_026492747.2">
    <property type="nucleotide sequence ID" value="XM_026636962.2"/>
</dbReference>
<dbReference type="GeneID" id="113398300"/>
<feature type="transmembrane region" description="Helical" evidence="1">
    <location>
        <begin position="152"/>
        <end position="174"/>
    </location>
</feature>
<feature type="transmembrane region" description="Helical" evidence="1">
    <location>
        <begin position="478"/>
        <end position="501"/>
    </location>
</feature>
<name>A0A8B8I8V0_VANTA</name>
<keyword evidence="2" id="KW-0732">Signal</keyword>